<proteinExistence type="predicted"/>
<reference evidence="6 8" key="1">
    <citation type="submission" date="2016-10" db="EMBL/GenBank/DDBJ databases">
        <title>Genome sequence of Rothia aeria strain JCM11412.</title>
        <authorList>
            <person name="Nambu T."/>
        </authorList>
    </citation>
    <scope>NUCLEOTIDE SEQUENCE [LARGE SCALE GENOMIC DNA]</scope>
    <source>
        <strain evidence="6 8">JCM 11412</strain>
    </source>
</reference>
<evidence type="ECO:0000313" key="6">
    <source>
        <dbReference type="EMBL" id="BAV88920.1"/>
    </source>
</evidence>
<dbReference type="Pfam" id="PF01510">
    <property type="entry name" value="Amidase_2"/>
    <property type="match status" value="1"/>
</dbReference>
<keyword evidence="8" id="KW-1185">Reference proteome</keyword>
<evidence type="ECO:0000259" key="5">
    <source>
        <dbReference type="SMART" id="SM00644"/>
    </source>
</evidence>
<dbReference type="EC" id="3.5.1.28" evidence="2"/>
<organism evidence="6 8">
    <name type="scientific">Rothia aeria</name>
    <dbReference type="NCBI Taxonomy" id="172042"/>
    <lineage>
        <taxon>Bacteria</taxon>
        <taxon>Bacillati</taxon>
        <taxon>Actinomycetota</taxon>
        <taxon>Actinomycetes</taxon>
        <taxon>Micrococcales</taxon>
        <taxon>Micrococcaceae</taxon>
        <taxon>Rothia</taxon>
    </lineage>
</organism>
<feature type="domain" description="N-acetylmuramoyl-L-alanine amidase" evidence="5">
    <location>
        <begin position="13"/>
        <end position="134"/>
    </location>
</feature>
<dbReference type="Proteomes" id="UP000282386">
    <property type="component" value="Chromosome"/>
</dbReference>
<dbReference type="SMART" id="SM00644">
    <property type="entry name" value="Ami_2"/>
    <property type="match status" value="1"/>
</dbReference>
<dbReference type="CDD" id="cd06583">
    <property type="entry name" value="PGRP"/>
    <property type="match status" value="1"/>
</dbReference>
<dbReference type="PANTHER" id="PTHR30417">
    <property type="entry name" value="N-ACETYLMURAMOYL-L-ALANINE AMIDASE AMID"/>
    <property type="match status" value="1"/>
</dbReference>
<evidence type="ECO:0000256" key="1">
    <source>
        <dbReference type="ARBA" id="ARBA00001561"/>
    </source>
</evidence>
<evidence type="ECO:0000256" key="3">
    <source>
        <dbReference type="ARBA" id="ARBA00022801"/>
    </source>
</evidence>
<dbReference type="KEGG" id="raj:RA11412_2621"/>
<sequence length="184" mass="20756">MSYELITTSKTKNRHINYRKLSDVLYGVVHWWGDDKGKSFDETVNFLCNNDRKVSANYVVEAGRVAQIADDQDVALHAGQWEVNEVSIGLENRPDCRSEDLDTLAQLIADIEVRLGHSLYLIGHRDIISTSCPGEYYPHLPELIHRVNTIKAGMNNAPAALTAQERADRLAKLQELKQKKKQAA</sequence>
<evidence type="ECO:0000313" key="8">
    <source>
        <dbReference type="Proteomes" id="UP000250241"/>
    </source>
</evidence>
<evidence type="ECO:0000256" key="2">
    <source>
        <dbReference type="ARBA" id="ARBA00011901"/>
    </source>
</evidence>
<dbReference type="GeneID" id="93862382"/>
<comment type="catalytic activity">
    <reaction evidence="1">
        <text>Hydrolyzes the link between N-acetylmuramoyl residues and L-amino acid residues in certain cell-wall glycopeptides.</text>
        <dbReference type="EC" id="3.5.1.28"/>
    </reaction>
</comment>
<evidence type="ECO:0000256" key="4">
    <source>
        <dbReference type="ARBA" id="ARBA00023316"/>
    </source>
</evidence>
<dbReference type="GO" id="GO:0008745">
    <property type="term" value="F:N-acetylmuramoyl-L-alanine amidase activity"/>
    <property type="evidence" value="ECO:0007669"/>
    <property type="project" value="UniProtKB-EC"/>
</dbReference>
<evidence type="ECO:0000313" key="7">
    <source>
        <dbReference type="EMBL" id="VEI23959.1"/>
    </source>
</evidence>
<dbReference type="InterPro" id="IPR002502">
    <property type="entry name" value="Amidase_domain"/>
</dbReference>
<accession>A0A2Z5R2Z3</accession>
<keyword evidence="4" id="KW-0961">Cell wall biogenesis/degradation</keyword>
<dbReference type="GO" id="GO:0071555">
    <property type="term" value="P:cell wall organization"/>
    <property type="evidence" value="ECO:0007669"/>
    <property type="project" value="UniProtKB-KW"/>
</dbReference>
<dbReference type="SUPFAM" id="SSF55846">
    <property type="entry name" value="N-acetylmuramoyl-L-alanine amidase-like"/>
    <property type="match status" value="1"/>
</dbReference>
<name>A0A2Z5R2Z3_9MICC</name>
<evidence type="ECO:0000313" key="9">
    <source>
        <dbReference type="Proteomes" id="UP000282386"/>
    </source>
</evidence>
<dbReference type="EMBL" id="AP017895">
    <property type="protein sequence ID" value="BAV88920.1"/>
    <property type="molecule type" value="Genomic_DNA"/>
</dbReference>
<gene>
    <name evidence="7" type="ORF">NCTC10207_01825</name>
    <name evidence="6" type="ORF">RA11412_2621</name>
</gene>
<dbReference type="GO" id="GO:0009254">
    <property type="term" value="P:peptidoglycan turnover"/>
    <property type="evidence" value="ECO:0007669"/>
    <property type="project" value="TreeGrafter"/>
</dbReference>
<dbReference type="RefSeq" id="WP_006887726.1">
    <property type="nucleotide sequence ID" value="NZ_CAJPQC010000008.1"/>
</dbReference>
<dbReference type="InterPro" id="IPR051206">
    <property type="entry name" value="NAMLAA_amidase_2"/>
</dbReference>
<dbReference type="InterPro" id="IPR036505">
    <property type="entry name" value="Amidase/PGRP_sf"/>
</dbReference>
<dbReference type="Proteomes" id="UP000250241">
    <property type="component" value="Chromosome"/>
</dbReference>
<dbReference type="AlphaFoldDB" id="A0A2Z5R2Z3"/>
<dbReference type="EMBL" id="LR134479">
    <property type="protein sequence ID" value="VEI23959.1"/>
    <property type="molecule type" value="Genomic_DNA"/>
</dbReference>
<reference evidence="7 9" key="2">
    <citation type="submission" date="2018-12" db="EMBL/GenBank/DDBJ databases">
        <authorList>
            <consortium name="Pathogen Informatics"/>
        </authorList>
    </citation>
    <scope>NUCLEOTIDE SEQUENCE [LARGE SCALE GENOMIC DNA]</scope>
    <source>
        <strain evidence="7 9">NCTC10207</strain>
    </source>
</reference>
<keyword evidence="3" id="KW-0378">Hydrolase</keyword>
<dbReference type="PANTHER" id="PTHR30417:SF1">
    <property type="entry name" value="N-ACETYLMURAMOYL-L-ALANINE AMIDASE AMID"/>
    <property type="match status" value="1"/>
</dbReference>
<dbReference type="GO" id="GO:0009253">
    <property type="term" value="P:peptidoglycan catabolic process"/>
    <property type="evidence" value="ECO:0007669"/>
    <property type="project" value="InterPro"/>
</dbReference>
<protein>
    <recommendedName>
        <fullName evidence="2">N-acetylmuramoyl-L-alanine amidase</fullName>
        <ecNumber evidence="2">3.5.1.28</ecNumber>
    </recommendedName>
</protein>
<dbReference type="Gene3D" id="3.40.80.10">
    <property type="entry name" value="Peptidoglycan recognition protein-like"/>
    <property type="match status" value="1"/>
</dbReference>